<proteinExistence type="predicted"/>
<accession>A0A2P2LT24</accession>
<organism evidence="1">
    <name type="scientific">Rhizophora mucronata</name>
    <name type="common">Asiatic mangrove</name>
    <dbReference type="NCBI Taxonomy" id="61149"/>
    <lineage>
        <taxon>Eukaryota</taxon>
        <taxon>Viridiplantae</taxon>
        <taxon>Streptophyta</taxon>
        <taxon>Embryophyta</taxon>
        <taxon>Tracheophyta</taxon>
        <taxon>Spermatophyta</taxon>
        <taxon>Magnoliopsida</taxon>
        <taxon>eudicotyledons</taxon>
        <taxon>Gunneridae</taxon>
        <taxon>Pentapetalae</taxon>
        <taxon>rosids</taxon>
        <taxon>fabids</taxon>
        <taxon>Malpighiales</taxon>
        <taxon>Rhizophoraceae</taxon>
        <taxon>Rhizophora</taxon>
    </lineage>
</organism>
<sequence>MSQLNCYPCTLIGREEKPRGNSI</sequence>
<name>A0A2P2LT24_RHIMU</name>
<reference evidence="1" key="1">
    <citation type="submission" date="2018-02" db="EMBL/GenBank/DDBJ databases">
        <title>Rhizophora mucronata_Transcriptome.</title>
        <authorList>
            <person name="Meera S.P."/>
            <person name="Sreeshan A."/>
            <person name="Augustine A."/>
        </authorList>
    </citation>
    <scope>NUCLEOTIDE SEQUENCE</scope>
    <source>
        <tissue evidence="1">Leaf</tissue>
    </source>
</reference>
<dbReference type="AlphaFoldDB" id="A0A2P2LT24"/>
<protein>
    <submittedName>
        <fullName evidence="1">Uncharacterized protein</fullName>
    </submittedName>
</protein>
<dbReference type="EMBL" id="GGEC01040642">
    <property type="protein sequence ID" value="MBX21126.1"/>
    <property type="molecule type" value="Transcribed_RNA"/>
</dbReference>
<evidence type="ECO:0000313" key="1">
    <source>
        <dbReference type="EMBL" id="MBX21126.1"/>
    </source>
</evidence>